<dbReference type="RefSeq" id="WP_184085898.1">
    <property type="nucleotide sequence ID" value="NZ_JACIJF010000003.1"/>
</dbReference>
<dbReference type="AlphaFoldDB" id="A0A840YPW5"/>
<organism evidence="1 2">
    <name type="scientific">Sphingomonas xinjiangensis</name>
    <dbReference type="NCBI Taxonomy" id="643568"/>
    <lineage>
        <taxon>Bacteria</taxon>
        <taxon>Pseudomonadati</taxon>
        <taxon>Pseudomonadota</taxon>
        <taxon>Alphaproteobacteria</taxon>
        <taxon>Sphingomonadales</taxon>
        <taxon>Sphingomonadaceae</taxon>
        <taxon>Sphingomonas</taxon>
    </lineage>
</organism>
<proteinExistence type="predicted"/>
<dbReference type="EMBL" id="JACIJF010000003">
    <property type="protein sequence ID" value="MBB5710192.1"/>
    <property type="molecule type" value="Genomic_DNA"/>
</dbReference>
<name>A0A840YPW5_9SPHN</name>
<reference evidence="1 2" key="1">
    <citation type="submission" date="2020-08" db="EMBL/GenBank/DDBJ databases">
        <title>Genomic Encyclopedia of Type Strains, Phase IV (KMG-IV): sequencing the most valuable type-strain genomes for metagenomic binning, comparative biology and taxonomic classification.</title>
        <authorList>
            <person name="Goeker M."/>
        </authorList>
    </citation>
    <scope>NUCLEOTIDE SEQUENCE [LARGE SCALE GENOMIC DNA]</scope>
    <source>
        <strain evidence="1 2">DSM 26736</strain>
    </source>
</reference>
<protein>
    <submittedName>
        <fullName evidence="1">Uncharacterized protein</fullName>
    </submittedName>
</protein>
<gene>
    <name evidence="1" type="ORF">FHT02_001420</name>
</gene>
<sequence length="75" mass="8747">MRSPIGKPSPAFGPWRFRQTQHRTPMNFFTNIEQMQITRSNNHSFSAFVPVHRRLFPIEPCPREVARAAVREILG</sequence>
<evidence type="ECO:0000313" key="1">
    <source>
        <dbReference type="EMBL" id="MBB5710192.1"/>
    </source>
</evidence>
<keyword evidence="2" id="KW-1185">Reference proteome</keyword>
<accession>A0A840YPW5</accession>
<comment type="caution">
    <text evidence="1">The sequence shown here is derived from an EMBL/GenBank/DDBJ whole genome shotgun (WGS) entry which is preliminary data.</text>
</comment>
<dbReference type="Proteomes" id="UP000527143">
    <property type="component" value="Unassembled WGS sequence"/>
</dbReference>
<evidence type="ECO:0000313" key="2">
    <source>
        <dbReference type="Proteomes" id="UP000527143"/>
    </source>
</evidence>